<feature type="compositionally biased region" description="Polar residues" evidence="5">
    <location>
        <begin position="489"/>
        <end position="498"/>
    </location>
</feature>
<comment type="caution">
    <text evidence="6">The sequence shown here is derived from an EMBL/GenBank/DDBJ whole genome shotgun (WGS) entry which is preliminary data.</text>
</comment>
<dbReference type="GO" id="GO:0012505">
    <property type="term" value="C:endomembrane system"/>
    <property type="evidence" value="ECO:0007669"/>
    <property type="project" value="UniProtKB-SubCell"/>
</dbReference>
<feature type="region of interest" description="Disordered" evidence="5">
    <location>
        <begin position="585"/>
        <end position="623"/>
    </location>
</feature>
<name>A0A6A4QL52_LUPAL</name>
<reference evidence="7" key="1">
    <citation type="journal article" date="2020" name="Nat. Commun.">
        <title>Genome sequence of the cluster root forming white lupin.</title>
        <authorList>
            <person name="Hufnagel B."/>
            <person name="Marques A."/>
            <person name="Soriano A."/>
            <person name="Marques L."/>
            <person name="Divol F."/>
            <person name="Doumas P."/>
            <person name="Sallet E."/>
            <person name="Mancinotti D."/>
            <person name="Carrere S."/>
            <person name="Marande W."/>
            <person name="Arribat S."/>
            <person name="Keller J."/>
            <person name="Huneau C."/>
            <person name="Blein T."/>
            <person name="Aime D."/>
            <person name="Laguerre M."/>
            <person name="Taylor J."/>
            <person name="Schubert V."/>
            <person name="Nelson M."/>
            <person name="Geu-Flores F."/>
            <person name="Crespi M."/>
            <person name="Gallardo-Guerrero K."/>
            <person name="Delaux P.-M."/>
            <person name="Salse J."/>
            <person name="Berges H."/>
            <person name="Guyot R."/>
            <person name="Gouzy J."/>
            <person name="Peret B."/>
        </authorList>
    </citation>
    <scope>NUCLEOTIDE SEQUENCE [LARGE SCALE GENOMIC DNA]</scope>
    <source>
        <strain evidence="7">cv. Amiga</strain>
    </source>
</reference>
<dbReference type="InterPro" id="IPR011333">
    <property type="entry name" value="SKP1/BTB/POZ_sf"/>
</dbReference>
<dbReference type="Pfam" id="PF03000">
    <property type="entry name" value="NPH3"/>
    <property type="match status" value="1"/>
</dbReference>
<gene>
    <name evidence="6" type="ORF">Lalb_Chr05g0225941</name>
</gene>
<comment type="pathway">
    <text evidence="2">Protein modification; protein ubiquitination.</text>
</comment>
<dbReference type="InterPro" id="IPR000210">
    <property type="entry name" value="BTB/POZ_dom"/>
</dbReference>
<evidence type="ECO:0000256" key="1">
    <source>
        <dbReference type="ARBA" id="ARBA00004184"/>
    </source>
</evidence>
<comment type="subcellular location">
    <subcellularLocation>
        <location evidence="1">Endomembrane system</location>
        <topology evidence="1">Peripheral membrane protein</topology>
    </subcellularLocation>
</comment>
<feature type="compositionally biased region" description="Low complexity" evidence="5">
    <location>
        <begin position="594"/>
        <end position="605"/>
    </location>
</feature>
<evidence type="ECO:0000256" key="2">
    <source>
        <dbReference type="ARBA" id="ARBA00004906"/>
    </source>
</evidence>
<evidence type="ECO:0000313" key="6">
    <source>
        <dbReference type="EMBL" id="KAE9614249.1"/>
    </source>
</evidence>
<dbReference type="PROSITE" id="PS50097">
    <property type="entry name" value="BTB"/>
    <property type="match status" value="1"/>
</dbReference>
<dbReference type="InterPro" id="IPR027356">
    <property type="entry name" value="NPH3_dom"/>
</dbReference>
<dbReference type="Gene3D" id="3.30.710.10">
    <property type="entry name" value="Potassium Channel Kv1.1, Chain A"/>
    <property type="match status" value="1"/>
</dbReference>
<evidence type="ECO:0000256" key="3">
    <source>
        <dbReference type="ARBA" id="ARBA00022786"/>
    </source>
</evidence>
<sequence length="623" mass="69221">MKFMKLGSKSDSFQNDGDNIRYVATELATDIAINVGDVKFYLHKFPLLSKSARFQKLVTHTDEENSNEVHIHDIPGGPAAFEICVKFCYGMTVTLNAYNVVAARCAAEYLEMYETVEKGNLIYKIEVFLNSSIFRSWKDSIIALQTTKSLLPWSEELKIVSHCLDSIATKASVNTSKVEWSYTYNRKKLPSENGNDPHWNGMRKPQIVPKDWWVEDLCELQLDLYERVISAIITKGDVSGTVIGEALNAYASRRMHGFNKGNIQGGDVVKNRLFLETIVRLLPTDASSVSFSFMLKLLRAAILVECEELERYELMKRIGQCLDEANVADLLICAPVGEAIFDVDIVQRLVEEFVAGRHHAQIDSLLEEELQEISSPKMVSNPSKMKVAKLVDGYLAEIARDPTLPVSKFVNLAELVSSFPRPSHDGLYRAIDMYLKEHPGISKSERKRMCRLMECRKLSAEACMHAVQNERLPMRVVVQVLFFEQLRATPSSGGTSTPDLPGSIRALLPGGSHGSSRSTTTNAEEEWDTTGTAEHITALKLSAGGSEGSSRNSHGGGKGNSAEKVVAANKMKSLMSKRLFSKIWSNKERSNELTSSDTSESPDSTVAEETKSTPSRSRRVSVS</sequence>
<evidence type="ECO:0000256" key="4">
    <source>
        <dbReference type="PROSITE-ProRule" id="PRU00982"/>
    </source>
</evidence>
<dbReference type="OrthoDB" id="624345at2759"/>
<dbReference type="AlphaFoldDB" id="A0A6A4QL52"/>
<dbReference type="UniPathway" id="UPA00143"/>
<dbReference type="Pfam" id="PF00651">
    <property type="entry name" value="BTB"/>
    <property type="match status" value="1"/>
</dbReference>
<dbReference type="Proteomes" id="UP000447434">
    <property type="component" value="Chromosome 5"/>
</dbReference>
<dbReference type="CDD" id="cd18312">
    <property type="entry name" value="BTB_POZ_NPY3-like"/>
    <property type="match status" value="1"/>
</dbReference>
<proteinExistence type="inferred from homology"/>
<dbReference type="InterPro" id="IPR043454">
    <property type="entry name" value="NPH3/RPT2-like"/>
</dbReference>
<dbReference type="PROSITE" id="PS51649">
    <property type="entry name" value="NPH3"/>
    <property type="match status" value="1"/>
</dbReference>
<evidence type="ECO:0000256" key="5">
    <source>
        <dbReference type="SAM" id="MobiDB-lite"/>
    </source>
</evidence>
<evidence type="ECO:0000313" key="7">
    <source>
        <dbReference type="Proteomes" id="UP000447434"/>
    </source>
</evidence>
<dbReference type="SUPFAM" id="SSF54695">
    <property type="entry name" value="POZ domain"/>
    <property type="match status" value="1"/>
</dbReference>
<dbReference type="GO" id="GO:0016567">
    <property type="term" value="P:protein ubiquitination"/>
    <property type="evidence" value="ECO:0007669"/>
    <property type="project" value="UniProtKB-UniPathway"/>
</dbReference>
<feature type="region of interest" description="Disordered" evidence="5">
    <location>
        <begin position="489"/>
        <end position="562"/>
    </location>
</feature>
<organism evidence="6 7">
    <name type="scientific">Lupinus albus</name>
    <name type="common">White lupine</name>
    <name type="synonym">Lupinus termis</name>
    <dbReference type="NCBI Taxonomy" id="3870"/>
    <lineage>
        <taxon>Eukaryota</taxon>
        <taxon>Viridiplantae</taxon>
        <taxon>Streptophyta</taxon>
        <taxon>Embryophyta</taxon>
        <taxon>Tracheophyta</taxon>
        <taxon>Spermatophyta</taxon>
        <taxon>Magnoliopsida</taxon>
        <taxon>eudicotyledons</taxon>
        <taxon>Gunneridae</taxon>
        <taxon>Pentapetalae</taxon>
        <taxon>rosids</taxon>
        <taxon>fabids</taxon>
        <taxon>Fabales</taxon>
        <taxon>Fabaceae</taxon>
        <taxon>Papilionoideae</taxon>
        <taxon>50 kb inversion clade</taxon>
        <taxon>genistoids sensu lato</taxon>
        <taxon>core genistoids</taxon>
        <taxon>Genisteae</taxon>
        <taxon>Lupinus</taxon>
    </lineage>
</organism>
<dbReference type="SMART" id="SM00225">
    <property type="entry name" value="BTB"/>
    <property type="match status" value="1"/>
</dbReference>
<comment type="similarity">
    <text evidence="4">Belongs to the NPH3 family.</text>
</comment>
<keyword evidence="7" id="KW-1185">Reference proteome</keyword>
<accession>A0A6A4QL52</accession>
<keyword evidence="3" id="KW-0833">Ubl conjugation pathway</keyword>
<dbReference type="PANTHER" id="PTHR32370">
    <property type="entry name" value="OS12G0117600 PROTEIN"/>
    <property type="match status" value="1"/>
</dbReference>
<dbReference type="EMBL" id="WOCE01000005">
    <property type="protein sequence ID" value="KAE9614249.1"/>
    <property type="molecule type" value="Genomic_DNA"/>
</dbReference>
<protein>
    <submittedName>
        <fullName evidence="6">Putative SKP1/BTB/POZ domain, NPH3 domain-containing protein</fullName>
    </submittedName>
</protein>